<keyword evidence="3" id="KW-1185">Reference proteome</keyword>
<dbReference type="EMBL" id="BMFG01000005">
    <property type="protein sequence ID" value="GGD26514.1"/>
    <property type="molecule type" value="Genomic_DNA"/>
</dbReference>
<protein>
    <recommendedName>
        <fullName evidence="1">Phospholipase D-like domain-containing protein</fullName>
    </recommendedName>
</protein>
<gene>
    <name evidence="2" type="ORF">GCM10011343_15920</name>
</gene>
<dbReference type="SUPFAM" id="SSF56024">
    <property type="entry name" value="Phospholipase D/nuclease"/>
    <property type="match status" value="1"/>
</dbReference>
<name>A0A916Y119_9FLAO</name>
<dbReference type="RefSeq" id="WP_188362028.1">
    <property type="nucleotide sequence ID" value="NZ_BMFG01000005.1"/>
</dbReference>
<dbReference type="Pfam" id="PF13091">
    <property type="entry name" value="PLDc_2"/>
    <property type="match status" value="1"/>
</dbReference>
<dbReference type="GO" id="GO:0006793">
    <property type="term" value="P:phosphorus metabolic process"/>
    <property type="evidence" value="ECO:0007669"/>
    <property type="project" value="UniProtKB-ARBA"/>
</dbReference>
<dbReference type="InterPro" id="IPR025202">
    <property type="entry name" value="PLD-like_dom"/>
</dbReference>
<sequence>MAKFLTTSGTSYYIESIILGAKKELYLVSPYLQISKTLSERLKDAASNGVFIKIIYGKSNLLADQLKLLESIQNLQIYFFDNLHAKCYFNEQTMVITSMNMYQFSEKNNREMGIFIDKDADADLFGDAYRETKSIIQSAVIHKKTGAIIKKESSVNIIQKEKTKTQNPKGFCIRCNDKISYNIERPYCKTCFYIWSEWENYNYVEVGCHGCGKPEATTFMKPECYSCFKKNS</sequence>
<organism evidence="2 3">
    <name type="scientific">Flavobacterium orientale</name>
    <dbReference type="NCBI Taxonomy" id="1756020"/>
    <lineage>
        <taxon>Bacteria</taxon>
        <taxon>Pseudomonadati</taxon>
        <taxon>Bacteroidota</taxon>
        <taxon>Flavobacteriia</taxon>
        <taxon>Flavobacteriales</taxon>
        <taxon>Flavobacteriaceae</taxon>
        <taxon>Flavobacterium</taxon>
    </lineage>
</organism>
<comment type="caution">
    <text evidence="2">The sequence shown here is derived from an EMBL/GenBank/DDBJ whole genome shotgun (WGS) entry which is preliminary data.</text>
</comment>
<feature type="domain" description="Phospholipase D-like" evidence="1">
    <location>
        <begin position="17"/>
        <end position="123"/>
    </location>
</feature>
<dbReference type="AlphaFoldDB" id="A0A916Y119"/>
<reference evidence="2" key="2">
    <citation type="submission" date="2020-09" db="EMBL/GenBank/DDBJ databases">
        <authorList>
            <person name="Sun Q."/>
            <person name="Zhou Y."/>
        </authorList>
    </citation>
    <scope>NUCLEOTIDE SEQUENCE</scope>
    <source>
        <strain evidence="2">CGMCC 1.12506</strain>
    </source>
</reference>
<proteinExistence type="predicted"/>
<evidence type="ECO:0000313" key="2">
    <source>
        <dbReference type="EMBL" id="GGD26514.1"/>
    </source>
</evidence>
<dbReference type="PANTHER" id="PTHR21248:SF22">
    <property type="entry name" value="PHOSPHOLIPASE D"/>
    <property type="match status" value="1"/>
</dbReference>
<dbReference type="PANTHER" id="PTHR21248">
    <property type="entry name" value="CARDIOLIPIN SYNTHASE"/>
    <property type="match status" value="1"/>
</dbReference>
<evidence type="ECO:0000259" key="1">
    <source>
        <dbReference type="Pfam" id="PF13091"/>
    </source>
</evidence>
<accession>A0A916Y119</accession>
<dbReference type="Proteomes" id="UP000625735">
    <property type="component" value="Unassembled WGS sequence"/>
</dbReference>
<evidence type="ECO:0000313" key="3">
    <source>
        <dbReference type="Proteomes" id="UP000625735"/>
    </source>
</evidence>
<dbReference type="Gene3D" id="3.30.870.10">
    <property type="entry name" value="Endonuclease Chain A"/>
    <property type="match status" value="1"/>
</dbReference>
<reference evidence="2" key="1">
    <citation type="journal article" date="2014" name="Int. J. Syst. Evol. Microbiol.">
        <title>Complete genome sequence of Corynebacterium casei LMG S-19264T (=DSM 44701T), isolated from a smear-ripened cheese.</title>
        <authorList>
            <consortium name="US DOE Joint Genome Institute (JGI-PGF)"/>
            <person name="Walter F."/>
            <person name="Albersmeier A."/>
            <person name="Kalinowski J."/>
            <person name="Ruckert C."/>
        </authorList>
    </citation>
    <scope>NUCLEOTIDE SEQUENCE</scope>
    <source>
        <strain evidence="2">CGMCC 1.12506</strain>
    </source>
</reference>